<dbReference type="AlphaFoldDB" id="A0A149Q3Z3"/>
<feature type="signal peptide" evidence="1">
    <location>
        <begin position="1"/>
        <end position="23"/>
    </location>
</feature>
<dbReference type="PATRIC" id="fig|178900.5.peg.1898"/>
<name>A0A149Q3Z3_9PROT</name>
<gene>
    <name evidence="2" type="ORF">AD928_12785</name>
</gene>
<reference evidence="2 3" key="1">
    <citation type="submission" date="2015-06" db="EMBL/GenBank/DDBJ databases">
        <title>Improved classification and identification of acetic acid bacteria using matrix-assisted laser desorption/ionization time-of-flight mass spectrometry; Gluconobacter nephelii and Gluconobacter uchimurae are later heterotypic synonyms of Gluconobacter japonicus and Gluconobacter oxydans, respectively.</title>
        <authorList>
            <person name="Li L."/>
            <person name="Cleenwerck I."/>
            <person name="De Vuyst L."/>
            <person name="Vandamme P."/>
        </authorList>
    </citation>
    <scope>NUCLEOTIDE SEQUENCE [LARGE SCALE GENOMIC DNA]</scope>
    <source>
        <strain evidence="2 3">LMG 1625</strain>
    </source>
</reference>
<comment type="caution">
    <text evidence="2">The sequence shown here is derived from an EMBL/GenBank/DDBJ whole genome shotgun (WGS) entry which is preliminary data.</text>
</comment>
<feature type="chain" id="PRO_5007551900" evidence="1">
    <location>
        <begin position="24"/>
        <end position="182"/>
    </location>
</feature>
<keyword evidence="1" id="KW-0732">Signal</keyword>
<evidence type="ECO:0000313" key="3">
    <source>
        <dbReference type="Proteomes" id="UP000075473"/>
    </source>
</evidence>
<accession>A0A149Q3Z3</accession>
<dbReference type="PROSITE" id="PS51257">
    <property type="entry name" value="PROKAR_LIPOPROTEIN"/>
    <property type="match status" value="1"/>
</dbReference>
<dbReference type="Proteomes" id="UP000075473">
    <property type="component" value="Unassembled WGS sequence"/>
</dbReference>
<organism evidence="2 3">
    <name type="scientific">Acetobacter cerevisiae</name>
    <dbReference type="NCBI Taxonomy" id="178900"/>
    <lineage>
        <taxon>Bacteria</taxon>
        <taxon>Pseudomonadati</taxon>
        <taxon>Pseudomonadota</taxon>
        <taxon>Alphaproteobacteria</taxon>
        <taxon>Acetobacterales</taxon>
        <taxon>Acetobacteraceae</taxon>
        <taxon>Acetobacter</taxon>
    </lineage>
</organism>
<protein>
    <submittedName>
        <fullName evidence="2">Uncharacterized protein</fullName>
    </submittedName>
</protein>
<dbReference type="RefSeq" id="WP_062250954.1">
    <property type="nucleotide sequence ID" value="NZ_LHZA01000156.1"/>
</dbReference>
<evidence type="ECO:0000256" key="1">
    <source>
        <dbReference type="SAM" id="SignalP"/>
    </source>
</evidence>
<proteinExistence type="predicted"/>
<dbReference type="EMBL" id="LHZA01000156">
    <property type="protein sequence ID" value="KXU92051.1"/>
    <property type="molecule type" value="Genomic_DNA"/>
</dbReference>
<evidence type="ECO:0000313" key="2">
    <source>
        <dbReference type="EMBL" id="KXU92051.1"/>
    </source>
</evidence>
<sequence length="182" mass="18407">MIQSRRTFLCSATLVAAAGTLTACTVTTSGKTTTLTLNTTKVKAYAQAGINAVTTILSITAVSTAMGAPAVAVIEAAEGALSTALSALASETNGSLTVSYDSTNAKTRIDTLLVDLNNVAVAIRAGLVAAQQTVTNSVINTAIITFNALRTVIDAFEGVLGISLPSVTDEQEATALSVLAVQ</sequence>